<evidence type="ECO:0000256" key="3">
    <source>
        <dbReference type="PROSITE-ProRule" id="PRU00339"/>
    </source>
</evidence>
<dbReference type="PANTHER" id="PTHR45586:SF1">
    <property type="entry name" value="LIPOPOLYSACCHARIDE ASSEMBLY PROTEIN B"/>
    <property type="match status" value="1"/>
</dbReference>
<dbReference type="SUPFAM" id="SSF48452">
    <property type="entry name" value="TPR-like"/>
    <property type="match status" value="4"/>
</dbReference>
<sequence>MMIKSTKQQLIVLTLVTAISACSQQESAQTYISQAKSALAEQNIQSSVIALKNAIQVEPSNAEARFLLGEIYLSQGNALSAIKELSIADRSKYLPEKVRPLLSRAHYLAEEYDAVLDISEEGLQANSLLSSQLYKALVLVQQSKKDEALKLLLTMKQAAENNGYTLLADAFFQLSNQDVDLAKQLAEEALSKIPSQPEAILLLANIASINEDYIAAADNYRKYLALQHMQRTSELLLANVLLKGGELEQAEKHADNILKLIPNQPLANYVKAMVRVQNADYELAHRHAELALNNKFNQPNLKLVAGVSAFYLKKHEQVLNYIQPLLNYLPAEHFARKMLVVSQIELGIIEDVTNTLGNIEGDASGNKEFYSTLSYKLLKAGALEEAKKVLDTVDVDEQSAPQLLKDGMLKLMLNDEGALNSLEKAVELDPQLAQAELAIAYTAVNAGNFPKADAIAHKWQKNNPDKPDGYNLAAAIAIKQDKKLVAKKLLEQSNSKEKNVYALMMLAQLAQEVGDKAQVKDLIKQAKVIEPNNVRVLRADIQLDETETALNELREKIKHSPKNISLKLIYAEALMRLKKVDEALNSISDIEPTIDTPKFYWQLKVAGNRFNNNLNLVQKTLKGWRDINPYHIEPIIYLAEVYVAKKDYDNAIRVIDEGITKHKNNLTLKLVKTEVLLNKQDVSAANILWSEIEQRVADGYTKSGLKGRLALLNKDFKIARKELAPVYRNQPTVRNVLLLSSALIGDDSKPESITLLNQHLRQQSYHPQVASLLGTLYLEASDGPNALNVYESMTKQQPDNVVALNNAAWLNMEKGELVKAKRFAERAIELAPEIPNVVDTYGKILLKAGDNRMALTQAAKAYELSNGVDVDIALNYVEILIVNKRKNKASQVLGAIKNPNKNQEQRRIALEKELAS</sequence>
<reference evidence="5 6" key="1">
    <citation type="submission" date="2020-04" db="EMBL/GenBank/DDBJ databases">
        <title>Thalassotalea sp. M1531, isolated from the surface of marine red alga.</title>
        <authorList>
            <person name="Pang L."/>
            <person name="Lu D.-C."/>
        </authorList>
    </citation>
    <scope>NUCLEOTIDE SEQUENCE [LARGE SCALE GENOMIC DNA]</scope>
    <source>
        <strain evidence="5 6">M1531</strain>
    </source>
</reference>
<dbReference type="SMART" id="SM00028">
    <property type="entry name" value="TPR"/>
    <property type="match status" value="8"/>
</dbReference>
<dbReference type="Proteomes" id="UP000568664">
    <property type="component" value="Unassembled WGS sequence"/>
</dbReference>
<dbReference type="PANTHER" id="PTHR45586">
    <property type="entry name" value="TPR REPEAT-CONTAINING PROTEIN PA4667"/>
    <property type="match status" value="1"/>
</dbReference>
<dbReference type="InterPro" id="IPR019734">
    <property type="entry name" value="TPR_rpt"/>
</dbReference>
<dbReference type="EMBL" id="JABBXH010000001">
    <property type="protein sequence ID" value="NMP30542.1"/>
    <property type="molecule type" value="Genomic_DNA"/>
</dbReference>
<dbReference type="NCBIfam" id="TIGR02917">
    <property type="entry name" value="PEP_TPR_lipo"/>
    <property type="match status" value="1"/>
</dbReference>
<dbReference type="AlphaFoldDB" id="A0A7Y0Q679"/>
<evidence type="ECO:0000256" key="2">
    <source>
        <dbReference type="ARBA" id="ARBA00022803"/>
    </source>
</evidence>
<comment type="caution">
    <text evidence="5">The sequence shown here is derived from an EMBL/GenBank/DDBJ whole genome shotgun (WGS) entry which is preliminary data.</text>
</comment>
<feature type="repeat" description="TPR" evidence="3">
    <location>
        <begin position="767"/>
        <end position="800"/>
    </location>
</feature>
<evidence type="ECO:0000313" key="6">
    <source>
        <dbReference type="Proteomes" id="UP000568664"/>
    </source>
</evidence>
<dbReference type="PROSITE" id="PS51257">
    <property type="entry name" value="PROKAR_LIPOPROTEIN"/>
    <property type="match status" value="1"/>
</dbReference>
<feature type="signal peptide" evidence="4">
    <location>
        <begin position="1"/>
        <end position="28"/>
    </location>
</feature>
<feature type="chain" id="PRO_5030527751" evidence="4">
    <location>
        <begin position="29"/>
        <end position="916"/>
    </location>
</feature>
<dbReference type="InterPro" id="IPR051012">
    <property type="entry name" value="CellSynth/LPSAsmb/PSIAsmb"/>
</dbReference>
<organism evidence="5 6">
    <name type="scientific">Thalassotalea algicola</name>
    <dbReference type="NCBI Taxonomy" id="2716224"/>
    <lineage>
        <taxon>Bacteria</taxon>
        <taxon>Pseudomonadati</taxon>
        <taxon>Pseudomonadota</taxon>
        <taxon>Gammaproteobacteria</taxon>
        <taxon>Alteromonadales</taxon>
        <taxon>Colwelliaceae</taxon>
        <taxon>Thalassotalea</taxon>
    </lineage>
</organism>
<evidence type="ECO:0000313" key="5">
    <source>
        <dbReference type="EMBL" id="NMP30542.1"/>
    </source>
</evidence>
<protein>
    <submittedName>
        <fullName evidence="5">PEP-CTERM system TPR-repeat protein PrsT</fullName>
    </submittedName>
</protein>
<dbReference type="Gene3D" id="1.25.40.10">
    <property type="entry name" value="Tetratricopeptide repeat domain"/>
    <property type="match status" value="6"/>
</dbReference>
<keyword evidence="6" id="KW-1185">Reference proteome</keyword>
<dbReference type="PROSITE" id="PS50005">
    <property type="entry name" value="TPR"/>
    <property type="match status" value="1"/>
</dbReference>
<evidence type="ECO:0000256" key="4">
    <source>
        <dbReference type="SAM" id="SignalP"/>
    </source>
</evidence>
<accession>A0A7Y0Q679</accession>
<keyword evidence="2 3" id="KW-0802">TPR repeat</keyword>
<dbReference type="InterPro" id="IPR011990">
    <property type="entry name" value="TPR-like_helical_dom_sf"/>
</dbReference>
<dbReference type="RefSeq" id="WP_169073839.1">
    <property type="nucleotide sequence ID" value="NZ_JABBXH010000001.1"/>
</dbReference>
<dbReference type="Pfam" id="PF13432">
    <property type="entry name" value="TPR_16"/>
    <property type="match status" value="2"/>
</dbReference>
<keyword evidence="4" id="KW-0732">Signal</keyword>
<name>A0A7Y0Q679_9GAMM</name>
<proteinExistence type="predicted"/>
<evidence type="ECO:0000256" key="1">
    <source>
        <dbReference type="ARBA" id="ARBA00022737"/>
    </source>
</evidence>
<dbReference type="InterPro" id="IPR014266">
    <property type="entry name" value="PEP-CTERM_TPR_PrsT"/>
</dbReference>
<keyword evidence="1" id="KW-0677">Repeat</keyword>
<gene>
    <name evidence="5" type="primary">prsT</name>
    <name evidence="5" type="ORF">HII17_03105</name>
</gene>